<proteinExistence type="predicted"/>
<sequence>MNLSLSKGEIELSQSGLIAKGLEMLDLTDCKPVKTPLTPAVQLYSATDNDHQAFLKLNFNYRSFTGMLNYLACRTRPDLAAAVSILSKFNQRPGLSHWREVLHCWKYLKGTQHMGLLLRPKADQILDRINFFTDATWAEDHESRISRSGSLAFWKSCPILWNSKKQRNITMSSTESEMSALSDGEQENQWLSFLIEELWKTKLPPTLFHIDNKGLLEKLKIFGSNSKTKHLDIKIKSLREKFKNKDIDVKLISSTDMLADSLTKAAPHSSIKTLQSKCLSVFSPTTKEGC</sequence>
<evidence type="ECO:0000313" key="2">
    <source>
        <dbReference type="Proteomes" id="UP000037035"/>
    </source>
</evidence>
<evidence type="ECO:0008006" key="3">
    <source>
        <dbReference type="Google" id="ProtNLM"/>
    </source>
</evidence>
<dbReference type="PANTHER" id="PTHR11439:SF467">
    <property type="entry name" value="INTEGRASE CATALYTIC DOMAIN-CONTAINING PROTEIN"/>
    <property type="match status" value="1"/>
</dbReference>
<protein>
    <recommendedName>
        <fullName evidence="3">Reverse transcriptase Ty1/copia-type domain-containing protein</fullName>
    </recommendedName>
</protein>
<dbReference type="Proteomes" id="UP000037035">
    <property type="component" value="Unassembled WGS sequence"/>
</dbReference>
<comment type="caution">
    <text evidence="1">The sequence shown here is derived from an EMBL/GenBank/DDBJ whole genome shotgun (WGS) entry which is preliminary data.</text>
</comment>
<accession>A0A0L6UHH6</accession>
<dbReference type="STRING" id="27349.A0A0L6UHH6"/>
<dbReference type="AlphaFoldDB" id="A0A0L6UHH6"/>
<dbReference type="VEuPathDB" id="FungiDB:VP01_599g4"/>
<organism evidence="1 2">
    <name type="scientific">Puccinia sorghi</name>
    <dbReference type="NCBI Taxonomy" id="27349"/>
    <lineage>
        <taxon>Eukaryota</taxon>
        <taxon>Fungi</taxon>
        <taxon>Dikarya</taxon>
        <taxon>Basidiomycota</taxon>
        <taxon>Pucciniomycotina</taxon>
        <taxon>Pucciniomycetes</taxon>
        <taxon>Pucciniales</taxon>
        <taxon>Pucciniaceae</taxon>
        <taxon>Puccinia</taxon>
    </lineage>
</organism>
<dbReference type="PANTHER" id="PTHR11439">
    <property type="entry name" value="GAG-POL-RELATED RETROTRANSPOSON"/>
    <property type="match status" value="1"/>
</dbReference>
<reference evidence="1 2" key="1">
    <citation type="submission" date="2015-08" db="EMBL/GenBank/DDBJ databases">
        <title>Next Generation Sequencing and Analysis of the Genome of Puccinia sorghi L Schw, the Causal Agent of Maize Common Rust.</title>
        <authorList>
            <person name="Rochi L."/>
            <person name="Burguener G."/>
            <person name="Darino M."/>
            <person name="Turjanski A."/>
            <person name="Kreff E."/>
            <person name="Dieguez M.J."/>
            <person name="Sacco F."/>
        </authorList>
    </citation>
    <scope>NUCLEOTIDE SEQUENCE [LARGE SCALE GENOMIC DNA]</scope>
    <source>
        <strain evidence="1 2">RO10H11247</strain>
    </source>
</reference>
<dbReference type="OrthoDB" id="3214708at2759"/>
<dbReference type="EMBL" id="LAVV01011273">
    <property type="protein sequence ID" value="KNZ47986.1"/>
    <property type="molecule type" value="Genomic_DNA"/>
</dbReference>
<name>A0A0L6UHH6_9BASI</name>
<dbReference type="CDD" id="cd09272">
    <property type="entry name" value="RNase_HI_RT_Ty1"/>
    <property type="match status" value="1"/>
</dbReference>
<evidence type="ECO:0000313" key="1">
    <source>
        <dbReference type="EMBL" id="KNZ47986.1"/>
    </source>
</evidence>
<keyword evidence="2" id="KW-1185">Reference proteome</keyword>
<gene>
    <name evidence="1" type="ORF">VP01_599g4</name>
</gene>